<evidence type="ECO:0000313" key="2">
    <source>
        <dbReference type="EMBL" id="MFC7303033.1"/>
    </source>
</evidence>
<dbReference type="EMBL" id="JBHTCF010000001">
    <property type="protein sequence ID" value="MFC7303033.1"/>
    <property type="molecule type" value="Genomic_DNA"/>
</dbReference>
<proteinExistence type="predicted"/>
<sequence>MKKNGAKVQLPESQAPDPAKAKQQMVDFFGDVVTQLGSLEKDLKKSGPPPVDAAKADYARAMKELGGAKQALDDSRVSLQEQKVTDQASLNKALQQAGQDMAAYGKYDGPAAELAKNAALQNAFASVPNCSDLVKSASGPVPRS</sequence>
<evidence type="ECO:0000256" key="1">
    <source>
        <dbReference type="SAM" id="MobiDB-lite"/>
    </source>
</evidence>
<comment type="caution">
    <text evidence="2">The sequence shown here is derived from an EMBL/GenBank/DDBJ whole genome shotgun (WGS) entry which is preliminary data.</text>
</comment>
<dbReference type="Proteomes" id="UP001596523">
    <property type="component" value="Unassembled WGS sequence"/>
</dbReference>
<keyword evidence="3" id="KW-1185">Reference proteome</keyword>
<protein>
    <submittedName>
        <fullName evidence="2">Uncharacterized protein</fullName>
    </submittedName>
</protein>
<feature type="region of interest" description="Disordered" evidence="1">
    <location>
        <begin position="1"/>
        <end position="22"/>
    </location>
</feature>
<organism evidence="2 3">
    <name type="scientific">Streptomyces monticola</name>
    <dbReference type="NCBI Taxonomy" id="2666263"/>
    <lineage>
        <taxon>Bacteria</taxon>
        <taxon>Bacillati</taxon>
        <taxon>Actinomycetota</taxon>
        <taxon>Actinomycetes</taxon>
        <taxon>Kitasatosporales</taxon>
        <taxon>Streptomycetaceae</taxon>
        <taxon>Streptomyces</taxon>
    </lineage>
</organism>
<dbReference type="RefSeq" id="WP_381825793.1">
    <property type="nucleotide sequence ID" value="NZ_JBHTCF010000001.1"/>
</dbReference>
<accession>A0ABW2JBU9</accession>
<reference evidence="3" key="1">
    <citation type="journal article" date="2019" name="Int. J. Syst. Evol. Microbiol.">
        <title>The Global Catalogue of Microorganisms (GCM) 10K type strain sequencing project: providing services to taxonomists for standard genome sequencing and annotation.</title>
        <authorList>
            <consortium name="The Broad Institute Genomics Platform"/>
            <consortium name="The Broad Institute Genome Sequencing Center for Infectious Disease"/>
            <person name="Wu L."/>
            <person name="Ma J."/>
        </authorList>
    </citation>
    <scope>NUCLEOTIDE SEQUENCE [LARGE SCALE GENOMIC DNA]</scope>
    <source>
        <strain evidence="3">SYNS20</strain>
    </source>
</reference>
<evidence type="ECO:0000313" key="3">
    <source>
        <dbReference type="Proteomes" id="UP001596523"/>
    </source>
</evidence>
<gene>
    <name evidence="2" type="ORF">ACFQVC_02215</name>
</gene>
<name>A0ABW2JBU9_9ACTN</name>